<dbReference type="SUPFAM" id="SSF53300">
    <property type="entry name" value="vWA-like"/>
    <property type="match status" value="1"/>
</dbReference>
<dbReference type="EMBL" id="CYZH01000006">
    <property type="protein sequence ID" value="CUO13831.1"/>
    <property type="molecule type" value="Genomic_DNA"/>
</dbReference>
<sequence>MKNDIESQLSVYASAFDKLVDTGKYPVYDEEDVLMAYLVTVFEDCLGTQWWSDEILRDLLKNSVLEFFSILLSCFQQIEQRMEIERQYMYAILNAQDIERKEGLWGKVSDYLKGQYSQYELNVDGYNSLLKLDEFDKDILFQKICDEWSLAYRKKILEEKQRYLNSSKIQFENSVGRSNMKDYRMVSRYRTISIKYKELKEIVSCMGREKEQAEELDTLIKQYIPETLSASVAHSDIHGVEEGNDLQALMPTEVALLAEFATEDLFFMKYAMRQLQLFSSRSDSVRKKQESQTKRREPRQIKGPMIVAIDTSGSMSGKAESIAKALLLEITQMAKKQHRKCFLLSFSVRAQALDTAHSGNWKKVREFMVSHFSGGTDGEEMLKTALHTLTQENYLMADVLIISDFEFDFCCKPTESRIRKEQERGVRFYGLQIGNGVNVYEELLDKVWRLDLWH</sequence>
<organism evidence="1 2">
    <name type="scientific">Bacteroides finegoldii</name>
    <dbReference type="NCBI Taxonomy" id="338188"/>
    <lineage>
        <taxon>Bacteria</taxon>
        <taxon>Pseudomonadati</taxon>
        <taxon>Bacteroidota</taxon>
        <taxon>Bacteroidia</taxon>
        <taxon>Bacteroidales</taxon>
        <taxon>Bacteroidaceae</taxon>
        <taxon>Bacteroides</taxon>
    </lineage>
</organism>
<gene>
    <name evidence="1" type="primary">viaA_2</name>
    <name evidence="1" type="ORF">ERS852397_01447</name>
</gene>
<dbReference type="InterPro" id="IPR008912">
    <property type="entry name" value="Uncharacterised_CoxE"/>
</dbReference>
<dbReference type="Pfam" id="PF05762">
    <property type="entry name" value="VWA_CoxE"/>
    <property type="match status" value="1"/>
</dbReference>
<dbReference type="RefSeq" id="WP_055278779.1">
    <property type="nucleotide sequence ID" value="NZ_CABIXA010000006.1"/>
</dbReference>
<dbReference type="Gene3D" id="3.40.50.410">
    <property type="entry name" value="von Willebrand factor, type A domain"/>
    <property type="match status" value="1"/>
</dbReference>
<dbReference type="PANTHER" id="PTHR36846:SF1">
    <property type="entry name" value="PROTEIN VIAA"/>
    <property type="match status" value="1"/>
</dbReference>
<accession>A0A174CJY2</accession>
<protein>
    <submittedName>
        <fullName evidence="1">VWA domain protein interacting with AAA ATPase</fullName>
    </submittedName>
</protein>
<dbReference type="PANTHER" id="PTHR36846">
    <property type="entry name" value="PROTEIN VIAA"/>
    <property type="match status" value="1"/>
</dbReference>
<dbReference type="InterPro" id="IPR036465">
    <property type="entry name" value="vWFA_dom_sf"/>
</dbReference>
<reference evidence="1 2" key="1">
    <citation type="submission" date="2015-09" db="EMBL/GenBank/DDBJ databases">
        <authorList>
            <consortium name="Pathogen Informatics"/>
        </authorList>
    </citation>
    <scope>NUCLEOTIDE SEQUENCE [LARGE SCALE GENOMIC DNA]</scope>
    <source>
        <strain evidence="1 2">2789STDY5608840</strain>
    </source>
</reference>
<dbReference type="STRING" id="338188.ERS852397_01447"/>
<dbReference type="AlphaFoldDB" id="A0A174CJY2"/>
<name>A0A174CJY2_9BACE</name>
<evidence type="ECO:0000313" key="2">
    <source>
        <dbReference type="Proteomes" id="UP000095517"/>
    </source>
</evidence>
<dbReference type="Proteomes" id="UP000095517">
    <property type="component" value="Unassembled WGS sequence"/>
</dbReference>
<proteinExistence type="predicted"/>
<evidence type="ECO:0000313" key="1">
    <source>
        <dbReference type="EMBL" id="CUO13831.1"/>
    </source>
</evidence>